<protein>
    <submittedName>
        <fullName evidence="1">Uncharacterized protein</fullName>
    </submittedName>
</protein>
<organism evidence="1 2">
    <name type="scientific">Botrytis deweyae</name>
    <dbReference type="NCBI Taxonomy" id="2478750"/>
    <lineage>
        <taxon>Eukaryota</taxon>
        <taxon>Fungi</taxon>
        <taxon>Dikarya</taxon>
        <taxon>Ascomycota</taxon>
        <taxon>Pezizomycotina</taxon>
        <taxon>Leotiomycetes</taxon>
        <taxon>Helotiales</taxon>
        <taxon>Sclerotiniaceae</taxon>
        <taxon>Botrytis</taxon>
    </lineage>
</organism>
<proteinExistence type="predicted"/>
<dbReference type="EMBL" id="RCSX01000001">
    <property type="protein sequence ID" value="KAF7939895.1"/>
    <property type="molecule type" value="Genomic_DNA"/>
</dbReference>
<keyword evidence="2" id="KW-1185">Reference proteome</keyword>
<gene>
    <name evidence="1" type="ORF">EAE98_000022</name>
</gene>
<evidence type="ECO:0000313" key="1">
    <source>
        <dbReference type="EMBL" id="KAF7939895.1"/>
    </source>
</evidence>
<name>A0ABQ7J1H3_9HELO</name>
<reference evidence="1 2" key="1">
    <citation type="journal article" date="2020" name="Genome Biol. Evol.">
        <title>Comparative genomics of Sclerotiniaceae.</title>
        <authorList>
            <person name="Valero Jimenez C.A."/>
            <person name="Steentjes M."/>
            <person name="Scholten O.E."/>
            <person name="Van Kan J.A.L."/>
        </authorList>
    </citation>
    <scope>NUCLEOTIDE SEQUENCE [LARGE SCALE GENOMIC DNA]</scope>
    <source>
        <strain evidence="1 2">B1</strain>
    </source>
</reference>
<sequence length="185" mass="20759">MAMAPPGISANDRCCTLFMSQSDYAIGIDPYYPSSSDHLDFACAKGYLKQFNLTGFPDFRSPNFMKVIEIYKELLATCPDAGAAGHVFEWHTGISELSPANWAFGNEHVHLWLTVSDIHPHTCHDTSLDLFFFWLLATVSLVPWSKKPRHVLDFENKAISAMSDGHAEEDWGCCANCNRTDPIQR</sequence>
<dbReference type="Proteomes" id="UP000783213">
    <property type="component" value="Unassembled WGS sequence"/>
</dbReference>
<dbReference type="GeneID" id="62226797"/>
<evidence type="ECO:0000313" key="2">
    <source>
        <dbReference type="Proteomes" id="UP000783213"/>
    </source>
</evidence>
<dbReference type="RefSeq" id="XP_038815317.1">
    <property type="nucleotide sequence ID" value="XM_038947640.1"/>
</dbReference>
<comment type="caution">
    <text evidence="1">The sequence shown here is derived from an EMBL/GenBank/DDBJ whole genome shotgun (WGS) entry which is preliminary data.</text>
</comment>
<accession>A0ABQ7J1H3</accession>